<feature type="domain" description="CR-type" evidence="17">
    <location>
        <begin position="138"/>
        <end position="216"/>
    </location>
</feature>
<keyword evidence="8 14" id="KW-0862">Zinc</keyword>
<evidence type="ECO:0000256" key="6">
    <source>
        <dbReference type="ARBA" id="ARBA00022737"/>
    </source>
</evidence>
<evidence type="ECO:0000259" key="17">
    <source>
        <dbReference type="PROSITE" id="PS51188"/>
    </source>
</evidence>
<dbReference type="AlphaFoldDB" id="A0A7U6GIS3"/>
<dbReference type="GO" id="GO:0008270">
    <property type="term" value="F:zinc ion binding"/>
    <property type="evidence" value="ECO:0007669"/>
    <property type="project" value="UniProtKB-UniRule"/>
</dbReference>
<dbReference type="CDD" id="cd06257">
    <property type="entry name" value="DnaJ"/>
    <property type="match status" value="1"/>
</dbReference>
<evidence type="ECO:0000256" key="1">
    <source>
        <dbReference type="ARBA" id="ARBA00004496"/>
    </source>
</evidence>
<dbReference type="GO" id="GO:0006260">
    <property type="term" value="P:DNA replication"/>
    <property type="evidence" value="ECO:0007669"/>
    <property type="project" value="UniProtKB-KW"/>
</dbReference>
<dbReference type="FunFam" id="2.60.260.20:FF:000004">
    <property type="entry name" value="Molecular chaperone DnaJ"/>
    <property type="match status" value="1"/>
</dbReference>
<dbReference type="Proteomes" id="UP000031631">
    <property type="component" value="Chromosome"/>
</dbReference>
<dbReference type="GO" id="GO:0009408">
    <property type="term" value="P:response to heat"/>
    <property type="evidence" value="ECO:0007669"/>
    <property type="project" value="InterPro"/>
</dbReference>
<dbReference type="Pfam" id="PF00684">
    <property type="entry name" value="DnaJ_CXXCXGXG"/>
    <property type="match status" value="1"/>
</dbReference>
<feature type="binding site" evidence="14">
    <location>
        <position position="171"/>
    </location>
    <ligand>
        <name>Zn(2+)</name>
        <dbReference type="ChEBI" id="CHEBI:29105"/>
        <label>2</label>
    </ligand>
</feature>
<protein>
    <recommendedName>
        <fullName evidence="13 14">Chaperone protein DnaJ</fullName>
    </recommendedName>
</protein>
<comment type="similarity">
    <text evidence="12 14">Belongs to the DnaJ family.</text>
</comment>
<keyword evidence="4 14" id="KW-0235">DNA replication</keyword>
<keyword evidence="9 14" id="KW-0346">Stress response</keyword>
<dbReference type="OrthoDB" id="9779889at2"/>
<evidence type="ECO:0000256" key="7">
    <source>
        <dbReference type="ARBA" id="ARBA00022771"/>
    </source>
</evidence>
<dbReference type="GO" id="GO:0005737">
    <property type="term" value="C:cytoplasm"/>
    <property type="evidence" value="ECO:0007669"/>
    <property type="project" value="UniProtKB-SubCell"/>
</dbReference>
<dbReference type="Pfam" id="PF00226">
    <property type="entry name" value="DnaJ"/>
    <property type="match status" value="1"/>
</dbReference>
<keyword evidence="10 14" id="KW-0143">Chaperone</keyword>
<evidence type="ECO:0000259" key="16">
    <source>
        <dbReference type="PROSITE" id="PS50076"/>
    </source>
</evidence>
<dbReference type="Gene3D" id="2.10.230.10">
    <property type="entry name" value="Heat shock protein DnaJ, cysteine-rich domain"/>
    <property type="match status" value="1"/>
</dbReference>
<reference evidence="18 19" key="1">
    <citation type="journal article" date="2014" name="PLoS ONE">
        <title>Physiological and genomic features of a novel sulfur-oxidizing gammaproteobacterium belonging to a previously uncultivated symbiotic lineage isolated from a hydrothermal vent.</title>
        <authorList>
            <person name="Nunoura T."/>
            <person name="Takaki Y."/>
            <person name="Kazama H."/>
            <person name="Kakuta J."/>
            <person name="Shimamura S."/>
            <person name="Makita H."/>
            <person name="Hirai M."/>
            <person name="Miyazaki M."/>
            <person name="Takai K."/>
        </authorList>
    </citation>
    <scope>NUCLEOTIDE SEQUENCE [LARGE SCALE GENOMIC DNA]</scope>
    <source>
        <strain evidence="18 19">Hiromi1</strain>
    </source>
</reference>
<keyword evidence="7 14" id="KW-0863">Zinc-finger</keyword>
<feature type="repeat" description="CXXCXGXG motif" evidence="14">
    <location>
        <begin position="190"/>
        <end position="197"/>
    </location>
</feature>
<dbReference type="CDD" id="cd10747">
    <property type="entry name" value="DnaJ_C"/>
    <property type="match status" value="1"/>
</dbReference>
<dbReference type="SMART" id="SM00271">
    <property type="entry name" value="DnaJ"/>
    <property type="match status" value="1"/>
</dbReference>
<feature type="binding site" evidence="14">
    <location>
        <position position="204"/>
    </location>
    <ligand>
        <name>Zn(2+)</name>
        <dbReference type="ChEBI" id="CHEBI:29105"/>
        <label>1</label>
    </ligand>
</feature>
<evidence type="ECO:0000256" key="4">
    <source>
        <dbReference type="ARBA" id="ARBA00022705"/>
    </source>
</evidence>
<dbReference type="SUPFAM" id="SSF57938">
    <property type="entry name" value="DnaJ/Hsp40 cysteine-rich domain"/>
    <property type="match status" value="1"/>
</dbReference>
<dbReference type="NCBIfam" id="NF008035">
    <property type="entry name" value="PRK10767.1"/>
    <property type="match status" value="1"/>
</dbReference>
<dbReference type="InterPro" id="IPR008971">
    <property type="entry name" value="HSP40/DnaJ_pept-bd"/>
</dbReference>
<evidence type="ECO:0000256" key="5">
    <source>
        <dbReference type="ARBA" id="ARBA00022723"/>
    </source>
</evidence>
<evidence type="ECO:0000256" key="10">
    <source>
        <dbReference type="ARBA" id="ARBA00023186"/>
    </source>
</evidence>
<dbReference type="GO" id="GO:0031072">
    <property type="term" value="F:heat shock protein binding"/>
    <property type="evidence" value="ECO:0007669"/>
    <property type="project" value="InterPro"/>
</dbReference>
<dbReference type="SUPFAM" id="SSF46565">
    <property type="entry name" value="Chaperone J-domain"/>
    <property type="match status" value="1"/>
</dbReference>
<dbReference type="Pfam" id="PF01556">
    <property type="entry name" value="DnaJ_C"/>
    <property type="match status" value="1"/>
</dbReference>
<dbReference type="InterPro" id="IPR002939">
    <property type="entry name" value="DnaJ_C"/>
</dbReference>
<dbReference type="RefSeq" id="WP_041067238.1">
    <property type="nucleotide sequence ID" value="NZ_AP012273.1"/>
</dbReference>
<dbReference type="InterPro" id="IPR018253">
    <property type="entry name" value="DnaJ_domain_CS"/>
</dbReference>
<feature type="binding site" evidence="14">
    <location>
        <position position="207"/>
    </location>
    <ligand>
        <name>Zn(2+)</name>
        <dbReference type="ChEBI" id="CHEBI:29105"/>
        <label>1</label>
    </ligand>
</feature>
<dbReference type="InterPro" id="IPR036869">
    <property type="entry name" value="J_dom_sf"/>
</dbReference>
<sequence length="382" mass="40801">MSKRDYYEVLGVSRTATAVEIKKAYRKLAMKYHPDRNSGDDGEDAELKFKEVKLAYEVLSDDQKRAAYDQFGHAGVDGSAGMGGGAGGFGGGANFSDIFGDVFGDIFGGGAGRGGHRHQRGADMAYNLELSLEDAVKGTTVKVRIPTRVTCETCHGSGAKPGTSPTTCSTCGGSGQVRTQQGFFIAQQTCPTCHGRGLQIDSPCPECHGHGRVQKHKTLSVKVPPGVDSGDRIRLAGEGEAGENGGPPGDLYVQIHVKRHPIFERDDSHLYCEVPIPFTTAALGGDLDVPTLEGKVKLKIPEGTQTGKLFRIRGKGIKPVRGGAVGDLLCRVVVETPVKLSEEQKELLRKLDESLRGGGSKHSPNASSWLDGVKKFFKEMGF</sequence>
<dbReference type="NCBIfam" id="TIGR02349">
    <property type="entry name" value="DnaJ_bact"/>
    <property type="match status" value="1"/>
</dbReference>
<accession>A0A7U6GIS3</accession>
<evidence type="ECO:0000256" key="12">
    <source>
        <dbReference type="ARBA" id="ARBA00061004"/>
    </source>
</evidence>
<keyword evidence="5 14" id="KW-0479">Metal-binding</keyword>
<dbReference type="FunFam" id="2.60.260.20:FF:000009">
    <property type="entry name" value="Putative Mitochondrial DnaJ chaperone"/>
    <property type="match status" value="1"/>
</dbReference>
<feature type="repeat" description="CXXCXGXG motif" evidence="14">
    <location>
        <begin position="168"/>
        <end position="175"/>
    </location>
</feature>
<feature type="repeat" description="CXXCXGXG motif" evidence="14">
    <location>
        <begin position="204"/>
        <end position="211"/>
    </location>
</feature>
<dbReference type="InterPro" id="IPR036410">
    <property type="entry name" value="HSP_DnaJ_Cys-rich_dom_sf"/>
</dbReference>
<proteinExistence type="inferred from homology"/>
<evidence type="ECO:0000256" key="2">
    <source>
        <dbReference type="ARBA" id="ARBA00011738"/>
    </source>
</evidence>
<comment type="cofactor">
    <cofactor evidence="14">
        <name>Zn(2+)</name>
        <dbReference type="ChEBI" id="CHEBI:29105"/>
    </cofactor>
    <text evidence="14">Binds 2 Zn(2+) ions per monomer.</text>
</comment>
<dbReference type="GO" id="GO:0051082">
    <property type="term" value="F:unfolded protein binding"/>
    <property type="evidence" value="ECO:0007669"/>
    <property type="project" value="UniProtKB-UniRule"/>
</dbReference>
<comment type="domain">
    <text evidence="14">The J domain is necessary and sufficient to stimulate DnaK ATPase activity. Zinc center 1 plays an important role in the autonomous, DnaK-independent chaperone activity of DnaJ. Zinc center 2 is essential for interaction with DnaK and for DnaJ activity.</text>
</comment>
<evidence type="ECO:0000313" key="18">
    <source>
        <dbReference type="EMBL" id="BAO44431.1"/>
    </source>
</evidence>
<dbReference type="GO" id="GO:0005524">
    <property type="term" value="F:ATP binding"/>
    <property type="evidence" value="ECO:0007669"/>
    <property type="project" value="InterPro"/>
</dbReference>
<dbReference type="GO" id="GO:0042026">
    <property type="term" value="P:protein refolding"/>
    <property type="evidence" value="ECO:0007669"/>
    <property type="project" value="TreeGrafter"/>
</dbReference>
<evidence type="ECO:0000256" key="8">
    <source>
        <dbReference type="ARBA" id="ARBA00022833"/>
    </source>
</evidence>
<dbReference type="SUPFAM" id="SSF49493">
    <property type="entry name" value="HSP40/DnaJ peptide-binding domain"/>
    <property type="match status" value="2"/>
</dbReference>
<feature type="binding site" evidence="14">
    <location>
        <position position="190"/>
    </location>
    <ligand>
        <name>Zn(2+)</name>
        <dbReference type="ChEBI" id="CHEBI:29105"/>
        <label>2</label>
    </ligand>
</feature>
<dbReference type="PROSITE" id="PS51188">
    <property type="entry name" value="ZF_CR"/>
    <property type="match status" value="1"/>
</dbReference>
<evidence type="ECO:0000256" key="11">
    <source>
        <dbReference type="ARBA" id="ARBA00053423"/>
    </source>
</evidence>
<organism evidence="18 19">
    <name type="scientific">Thiolapillus brandeum</name>
    <dbReference type="NCBI Taxonomy" id="1076588"/>
    <lineage>
        <taxon>Bacteria</taxon>
        <taxon>Pseudomonadati</taxon>
        <taxon>Pseudomonadota</taxon>
        <taxon>Gammaproteobacteria</taxon>
        <taxon>Chromatiales</taxon>
        <taxon>Sedimenticolaceae</taxon>
        <taxon>Thiolapillus</taxon>
    </lineage>
</organism>
<keyword evidence="3 14" id="KW-0963">Cytoplasm</keyword>
<evidence type="ECO:0000256" key="13">
    <source>
        <dbReference type="ARBA" id="ARBA00067609"/>
    </source>
</evidence>
<feature type="binding site" evidence="14">
    <location>
        <position position="168"/>
    </location>
    <ligand>
        <name>Zn(2+)</name>
        <dbReference type="ChEBI" id="CHEBI:29105"/>
        <label>2</label>
    </ligand>
</feature>
<dbReference type="Gene3D" id="2.60.260.20">
    <property type="entry name" value="Urease metallochaperone UreE, N-terminal domain"/>
    <property type="match status" value="2"/>
</dbReference>
<dbReference type="InterPro" id="IPR001305">
    <property type="entry name" value="HSP_DnaJ_Cys-rich_dom"/>
</dbReference>
<evidence type="ECO:0000256" key="3">
    <source>
        <dbReference type="ARBA" id="ARBA00022490"/>
    </source>
</evidence>
<name>A0A7U6GIS3_9GAMM</name>
<evidence type="ECO:0000256" key="15">
    <source>
        <dbReference type="PROSITE-ProRule" id="PRU00546"/>
    </source>
</evidence>
<dbReference type="FunFam" id="2.10.230.10:FF:000002">
    <property type="entry name" value="Molecular chaperone DnaJ"/>
    <property type="match status" value="1"/>
</dbReference>
<feature type="repeat" description="CXXCXGXG motif" evidence="14">
    <location>
        <begin position="151"/>
        <end position="158"/>
    </location>
</feature>
<dbReference type="Gene3D" id="1.10.287.110">
    <property type="entry name" value="DnaJ domain"/>
    <property type="match status" value="1"/>
</dbReference>
<dbReference type="PROSITE" id="PS50076">
    <property type="entry name" value="DNAJ_2"/>
    <property type="match status" value="1"/>
</dbReference>
<dbReference type="EMBL" id="AP012273">
    <property type="protein sequence ID" value="BAO44431.1"/>
    <property type="molecule type" value="Genomic_DNA"/>
</dbReference>
<dbReference type="PROSITE" id="PS00636">
    <property type="entry name" value="DNAJ_1"/>
    <property type="match status" value="1"/>
</dbReference>
<comment type="subunit">
    <text evidence="2 14">Homodimer.</text>
</comment>
<dbReference type="KEGG" id="tbn:TBH_C1512"/>
<evidence type="ECO:0000256" key="9">
    <source>
        <dbReference type="ARBA" id="ARBA00023016"/>
    </source>
</evidence>
<keyword evidence="6 14" id="KW-0677">Repeat</keyword>
<comment type="subcellular location">
    <subcellularLocation>
        <location evidence="1 14">Cytoplasm</location>
    </subcellularLocation>
</comment>
<dbReference type="PANTHER" id="PTHR43096">
    <property type="entry name" value="DNAJ HOMOLOG 1, MITOCHONDRIAL-RELATED"/>
    <property type="match status" value="1"/>
</dbReference>
<dbReference type="PANTHER" id="PTHR43096:SF48">
    <property type="entry name" value="CHAPERONE PROTEIN DNAJ"/>
    <property type="match status" value="1"/>
</dbReference>
<dbReference type="InterPro" id="IPR001623">
    <property type="entry name" value="DnaJ_domain"/>
</dbReference>
<keyword evidence="19" id="KW-1185">Reference proteome</keyword>
<dbReference type="CDD" id="cd10719">
    <property type="entry name" value="DnaJ_zf"/>
    <property type="match status" value="1"/>
</dbReference>
<feature type="binding site" evidence="14">
    <location>
        <position position="193"/>
    </location>
    <ligand>
        <name>Zn(2+)</name>
        <dbReference type="ChEBI" id="CHEBI:29105"/>
        <label>2</label>
    </ligand>
</feature>
<dbReference type="FunFam" id="1.10.287.110:FF:000034">
    <property type="entry name" value="Chaperone protein DnaJ"/>
    <property type="match status" value="1"/>
</dbReference>
<gene>
    <name evidence="14" type="primary">dnaJ</name>
    <name evidence="18" type="ORF">TBH_C1512</name>
</gene>
<feature type="zinc finger region" description="CR-type" evidence="15">
    <location>
        <begin position="138"/>
        <end position="216"/>
    </location>
</feature>
<comment type="function">
    <text evidence="11 14">Participates actively in the response to hyperosmotic and heat shock by preventing the aggregation of stress-denatured proteins and by disaggregating proteins, also in an autonomous, DnaK-independent fashion. Unfolded proteins bind initially to DnaJ; upon interaction with the DnaJ-bound protein, DnaK hydrolyzes its bound ATP, resulting in the formation of a stable complex. GrpE releases ADP from DnaK; ATP binding to DnaK triggers the release of the substrate protein, thus completing the reaction cycle. Several rounds of ATP-dependent interactions between DnaJ, DnaK and GrpE are required for fully efficient folding. Also involved, together with DnaK and GrpE, in the DNA replication of plasmids through activation of initiation proteins.</text>
</comment>
<evidence type="ECO:0000256" key="14">
    <source>
        <dbReference type="HAMAP-Rule" id="MF_01152"/>
    </source>
</evidence>
<feature type="binding site" evidence="14">
    <location>
        <position position="151"/>
    </location>
    <ligand>
        <name>Zn(2+)</name>
        <dbReference type="ChEBI" id="CHEBI:29105"/>
        <label>1</label>
    </ligand>
</feature>
<feature type="domain" description="J" evidence="16">
    <location>
        <begin position="5"/>
        <end position="72"/>
    </location>
</feature>
<dbReference type="InterPro" id="IPR012724">
    <property type="entry name" value="DnaJ"/>
</dbReference>
<dbReference type="HAMAP" id="MF_01152">
    <property type="entry name" value="DnaJ"/>
    <property type="match status" value="1"/>
</dbReference>
<feature type="binding site" evidence="14">
    <location>
        <position position="154"/>
    </location>
    <ligand>
        <name>Zn(2+)</name>
        <dbReference type="ChEBI" id="CHEBI:29105"/>
        <label>1</label>
    </ligand>
</feature>
<dbReference type="PRINTS" id="PR00625">
    <property type="entry name" value="JDOMAIN"/>
</dbReference>
<evidence type="ECO:0000313" key="19">
    <source>
        <dbReference type="Proteomes" id="UP000031631"/>
    </source>
</evidence>